<accession>A0AAD5JK52</accession>
<feature type="non-terminal residue" evidence="1">
    <location>
        <position position="1"/>
    </location>
</feature>
<dbReference type="EMBL" id="JAIXMP010000080">
    <property type="protein sequence ID" value="KAI9243240.1"/>
    <property type="molecule type" value="Genomic_DNA"/>
</dbReference>
<dbReference type="Proteomes" id="UP001209540">
    <property type="component" value="Unassembled WGS sequence"/>
</dbReference>
<name>A0AAD5JK52_9FUNG</name>
<sequence length="175" mass="20250">LNVCDLLSNLHEQNPQLLPIKILTTDDITDGETRYIRAIKKEVLLHNAFPESMAQETTMNILKELHEITDPENRKYRYTTTLRMTSLVTKTASKERTKCQTAVKHWLNDLGCNLKTSEYSDLVGNGRKLYYHLCKAYGHRKVKSDKGKTYGVGSIWDGIYHHILNAESYYRKDVD</sequence>
<comment type="caution">
    <text evidence="1">The sequence shown here is derived from an EMBL/GenBank/DDBJ whole genome shotgun (WGS) entry which is preliminary data.</text>
</comment>
<reference evidence="1" key="1">
    <citation type="journal article" date="2022" name="IScience">
        <title>Evolution of zygomycete secretomes and the origins of terrestrial fungal ecologies.</title>
        <authorList>
            <person name="Chang Y."/>
            <person name="Wang Y."/>
            <person name="Mondo S."/>
            <person name="Ahrendt S."/>
            <person name="Andreopoulos W."/>
            <person name="Barry K."/>
            <person name="Beard J."/>
            <person name="Benny G.L."/>
            <person name="Blankenship S."/>
            <person name="Bonito G."/>
            <person name="Cuomo C."/>
            <person name="Desiro A."/>
            <person name="Gervers K.A."/>
            <person name="Hundley H."/>
            <person name="Kuo A."/>
            <person name="LaButti K."/>
            <person name="Lang B.F."/>
            <person name="Lipzen A."/>
            <person name="O'Donnell K."/>
            <person name="Pangilinan J."/>
            <person name="Reynolds N."/>
            <person name="Sandor L."/>
            <person name="Smith M.E."/>
            <person name="Tsang A."/>
            <person name="Grigoriev I.V."/>
            <person name="Stajich J.E."/>
            <person name="Spatafora J.W."/>
        </authorList>
    </citation>
    <scope>NUCLEOTIDE SEQUENCE</scope>
    <source>
        <strain evidence="1">RSA 2281</strain>
    </source>
</reference>
<evidence type="ECO:0000313" key="2">
    <source>
        <dbReference type="Proteomes" id="UP001209540"/>
    </source>
</evidence>
<dbReference type="AlphaFoldDB" id="A0AAD5JK52"/>
<protein>
    <submittedName>
        <fullName evidence="1">Uncharacterized protein</fullName>
    </submittedName>
</protein>
<reference evidence="1" key="2">
    <citation type="submission" date="2023-02" db="EMBL/GenBank/DDBJ databases">
        <authorList>
            <consortium name="DOE Joint Genome Institute"/>
            <person name="Mondo S.J."/>
            <person name="Chang Y."/>
            <person name="Wang Y."/>
            <person name="Ahrendt S."/>
            <person name="Andreopoulos W."/>
            <person name="Barry K."/>
            <person name="Beard J."/>
            <person name="Benny G.L."/>
            <person name="Blankenship S."/>
            <person name="Bonito G."/>
            <person name="Cuomo C."/>
            <person name="Desiro A."/>
            <person name="Gervers K.A."/>
            <person name="Hundley H."/>
            <person name="Kuo A."/>
            <person name="LaButti K."/>
            <person name="Lang B.F."/>
            <person name="Lipzen A."/>
            <person name="O'Donnell K."/>
            <person name="Pangilinan J."/>
            <person name="Reynolds N."/>
            <person name="Sandor L."/>
            <person name="Smith M.W."/>
            <person name="Tsang A."/>
            <person name="Grigoriev I.V."/>
            <person name="Stajich J.E."/>
            <person name="Spatafora J.W."/>
        </authorList>
    </citation>
    <scope>NUCLEOTIDE SEQUENCE</scope>
    <source>
        <strain evidence="1">RSA 2281</strain>
    </source>
</reference>
<gene>
    <name evidence="1" type="ORF">BDA99DRAFT_544549</name>
</gene>
<evidence type="ECO:0000313" key="1">
    <source>
        <dbReference type="EMBL" id="KAI9243240.1"/>
    </source>
</evidence>
<keyword evidence="2" id="KW-1185">Reference proteome</keyword>
<organism evidence="1 2">
    <name type="scientific">Phascolomyces articulosus</name>
    <dbReference type="NCBI Taxonomy" id="60185"/>
    <lineage>
        <taxon>Eukaryota</taxon>
        <taxon>Fungi</taxon>
        <taxon>Fungi incertae sedis</taxon>
        <taxon>Mucoromycota</taxon>
        <taxon>Mucoromycotina</taxon>
        <taxon>Mucoromycetes</taxon>
        <taxon>Mucorales</taxon>
        <taxon>Lichtheimiaceae</taxon>
        <taxon>Phascolomyces</taxon>
    </lineage>
</organism>
<proteinExistence type="predicted"/>